<dbReference type="GO" id="GO:0000160">
    <property type="term" value="P:phosphorelay signal transduction system"/>
    <property type="evidence" value="ECO:0007669"/>
    <property type="project" value="InterPro"/>
</dbReference>
<dbReference type="InterPro" id="IPR039420">
    <property type="entry name" value="WalR-like"/>
</dbReference>
<protein>
    <submittedName>
        <fullName evidence="5">MerR family transcriptional regulator</fullName>
    </submittedName>
</protein>
<dbReference type="eggNOG" id="COG2197">
    <property type="taxonomic scope" value="Bacteria"/>
</dbReference>
<dbReference type="SMART" id="SM00448">
    <property type="entry name" value="REC"/>
    <property type="match status" value="1"/>
</dbReference>
<dbReference type="Pfam" id="PF00072">
    <property type="entry name" value="Response_reg"/>
    <property type="match status" value="1"/>
</dbReference>
<dbReference type="Gene3D" id="1.10.10.10">
    <property type="entry name" value="Winged helix-like DNA-binding domain superfamily/Winged helix DNA-binding domain"/>
    <property type="match status" value="1"/>
</dbReference>
<evidence type="ECO:0000256" key="1">
    <source>
        <dbReference type="ARBA" id="ARBA00023125"/>
    </source>
</evidence>
<dbReference type="InterPro" id="IPR036388">
    <property type="entry name" value="WH-like_DNA-bd_sf"/>
</dbReference>
<dbReference type="RefSeq" id="WP_027691399.1">
    <property type="nucleotide sequence ID" value="NZ_CP010848.1"/>
</dbReference>
<dbReference type="InterPro" id="IPR016032">
    <property type="entry name" value="Sig_transdc_resp-reg_C-effctor"/>
</dbReference>
<dbReference type="SUPFAM" id="SSF52172">
    <property type="entry name" value="CheY-like"/>
    <property type="match status" value="1"/>
</dbReference>
<dbReference type="InterPro" id="IPR011006">
    <property type="entry name" value="CheY-like_superfamily"/>
</dbReference>
<dbReference type="PANTHER" id="PTHR43214:SF42">
    <property type="entry name" value="TRANSCRIPTIONAL REGULATORY PROTEIN DESR"/>
    <property type="match status" value="1"/>
</dbReference>
<dbReference type="GeneID" id="93667031"/>
<dbReference type="GO" id="GO:0003677">
    <property type="term" value="F:DNA binding"/>
    <property type="evidence" value="ECO:0007669"/>
    <property type="project" value="UniProtKB-KW"/>
</dbReference>
<comment type="caution">
    <text evidence="5">The sequence shown here is derived from an EMBL/GenBank/DDBJ whole genome shotgun (WGS) entry which is preliminary data.</text>
</comment>
<dbReference type="PROSITE" id="PS50110">
    <property type="entry name" value="RESPONSE_REGULATORY"/>
    <property type="match status" value="1"/>
</dbReference>
<dbReference type="InterPro" id="IPR000792">
    <property type="entry name" value="Tscrpt_reg_LuxR_C"/>
</dbReference>
<evidence type="ECO:0000256" key="2">
    <source>
        <dbReference type="PROSITE-ProRule" id="PRU00169"/>
    </source>
</evidence>
<dbReference type="SMART" id="SM00421">
    <property type="entry name" value="HTH_LUXR"/>
    <property type="match status" value="1"/>
</dbReference>
<evidence type="ECO:0000313" key="6">
    <source>
        <dbReference type="Proteomes" id="UP000052979"/>
    </source>
</evidence>
<dbReference type="CDD" id="cd06170">
    <property type="entry name" value="LuxR_C_like"/>
    <property type="match status" value="1"/>
</dbReference>
<name>A0A0C5BHH5_9MICO</name>
<proteinExistence type="predicted"/>
<dbReference type="PATRIC" id="fig|145458.7.peg.1515"/>
<dbReference type="PRINTS" id="PR00038">
    <property type="entry name" value="HTHLUXR"/>
</dbReference>
<organism evidence="5 6">
    <name type="scientific">Rathayibacter toxicus</name>
    <dbReference type="NCBI Taxonomy" id="145458"/>
    <lineage>
        <taxon>Bacteria</taxon>
        <taxon>Bacillati</taxon>
        <taxon>Actinomycetota</taxon>
        <taxon>Actinomycetes</taxon>
        <taxon>Micrococcales</taxon>
        <taxon>Microbacteriaceae</taxon>
        <taxon>Rathayibacter</taxon>
    </lineage>
</organism>
<dbReference type="PANTHER" id="PTHR43214">
    <property type="entry name" value="TWO-COMPONENT RESPONSE REGULATOR"/>
    <property type="match status" value="1"/>
</dbReference>
<feature type="domain" description="HTH luxR-type" evidence="3">
    <location>
        <begin position="141"/>
        <end position="206"/>
    </location>
</feature>
<dbReference type="InterPro" id="IPR001789">
    <property type="entry name" value="Sig_transdc_resp-reg_receiver"/>
</dbReference>
<evidence type="ECO:0000259" key="3">
    <source>
        <dbReference type="PROSITE" id="PS50043"/>
    </source>
</evidence>
<keyword evidence="1" id="KW-0238">DNA-binding</keyword>
<dbReference type="GO" id="GO:0006355">
    <property type="term" value="P:regulation of DNA-templated transcription"/>
    <property type="evidence" value="ECO:0007669"/>
    <property type="project" value="InterPro"/>
</dbReference>
<dbReference type="STRING" id="145458.APU90_10445"/>
<dbReference type="SUPFAM" id="SSF46894">
    <property type="entry name" value="C-terminal effector domain of the bipartite response regulators"/>
    <property type="match status" value="1"/>
</dbReference>
<dbReference type="AlphaFoldDB" id="A0A0C5BHH5"/>
<reference evidence="5 6" key="1">
    <citation type="submission" date="2015-04" db="EMBL/GenBank/DDBJ databases">
        <title>Draft genome sequence of Rathayibacter toxicus strain FH-142 (AKA 70134 or CS 32), a Western Australian isolate.</title>
        <authorList>
            <consortium name="Consortium for Microbial Forensics and Genomics (microFORGE)"/>
            <person name="Knight B.M."/>
            <person name="Roberts D.P."/>
            <person name="Lin D."/>
            <person name="Hari K."/>
            <person name="Fletcher J."/>
            <person name="Melcher U."/>
            <person name="Blagden T."/>
            <person name="Luster D.G."/>
            <person name="Sechler A.J."/>
            <person name="Schneider W.L."/>
            <person name="Winegar R.A."/>
        </authorList>
    </citation>
    <scope>NUCLEOTIDE SEQUENCE [LARGE SCALE GENOMIC DNA]</scope>
    <source>
        <strain evidence="5 6">FH142</strain>
    </source>
</reference>
<keyword evidence="6" id="KW-1185">Reference proteome</keyword>
<evidence type="ECO:0000259" key="4">
    <source>
        <dbReference type="PROSITE" id="PS50110"/>
    </source>
</evidence>
<dbReference type="PROSITE" id="PS50043">
    <property type="entry name" value="HTH_LUXR_2"/>
    <property type="match status" value="1"/>
</dbReference>
<keyword evidence="2" id="KW-0597">Phosphoprotein</keyword>
<dbReference type="EMBL" id="LBFI01000044">
    <property type="protein sequence ID" value="KKM45338.1"/>
    <property type="molecule type" value="Genomic_DNA"/>
</dbReference>
<feature type="modified residue" description="4-aspartylphosphate" evidence="2">
    <location>
        <position position="61"/>
    </location>
</feature>
<evidence type="ECO:0000313" key="5">
    <source>
        <dbReference type="EMBL" id="KKM45338.1"/>
    </source>
</evidence>
<accession>A0A0C5BHH5</accession>
<dbReference type="KEGG" id="rtc:APU90_10445"/>
<dbReference type="Pfam" id="PF00196">
    <property type="entry name" value="GerE"/>
    <property type="match status" value="1"/>
</dbReference>
<sequence>MPAESSQPTRVVIADDQTLIADALASLLAMDPGIDVVGVCHDGDEAWRLVVEQRPDVALLDVEMPRRSGLDVAAQIHRDQPTCTVIILTTFARPGLLTQSLAAHVSGFLVKDSEVEEVVAAIHKVRAGERVVDSALALAALTSPPNPLTDREREALRAAKDGAPLRAVADALSLAPGTVRNYLSSAIAKLGTRSRIEAAGIAQENGWL</sequence>
<gene>
    <name evidence="5" type="ORF">VT73_06830</name>
</gene>
<dbReference type="Proteomes" id="UP000052979">
    <property type="component" value="Unassembled WGS sequence"/>
</dbReference>
<dbReference type="KEGG" id="rtx:TI83_06640"/>
<dbReference type="Gene3D" id="3.40.50.2300">
    <property type="match status" value="1"/>
</dbReference>
<feature type="domain" description="Response regulatory" evidence="4">
    <location>
        <begin position="10"/>
        <end position="126"/>
    </location>
</feature>